<organism evidence="1 2">
    <name type="scientific">Photobacterium toruni</name>
    <dbReference type="NCBI Taxonomy" id="1935446"/>
    <lineage>
        <taxon>Bacteria</taxon>
        <taxon>Pseudomonadati</taxon>
        <taxon>Pseudomonadota</taxon>
        <taxon>Gammaproteobacteria</taxon>
        <taxon>Vibrionales</taxon>
        <taxon>Vibrionaceae</taxon>
        <taxon>Photobacterium</taxon>
    </lineage>
</organism>
<accession>A0ABU6L9J1</accession>
<dbReference type="Proteomes" id="UP001306119">
    <property type="component" value="Unassembled WGS sequence"/>
</dbReference>
<dbReference type="RefSeq" id="WP_327775282.1">
    <property type="nucleotide sequence ID" value="NZ_JAYXUG010000013.1"/>
</dbReference>
<evidence type="ECO:0000313" key="2">
    <source>
        <dbReference type="Proteomes" id="UP001306119"/>
    </source>
</evidence>
<proteinExistence type="predicted"/>
<keyword evidence="2" id="KW-1185">Reference proteome</keyword>
<name>A0ABU6L9J1_9GAMM</name>
<comment type="caution">
    <text evidence="1">The sequence shown here is derived from an EMBL/GenBank/DDBJ whole genome shotgun (WGS) entry which is preliminary data.</text>
</comment>
<gene>
    <name evidence="1" type="ORF">VXS06_14535</name>
</gene>
<sequence length="67" mass="7799">MLVINEPDIRGSLQIPIGTYVKKLNQEKYGTLRRNRKCERVIHWDNGKIATVSPKTSFVVIKEREQC</sequence>
<dbReference type="EMBL" id="JAYXUG010000013">
    <property type="protein sequence ID" value="MEC6832981.1"/>
    <property type="molecule type" value="Genomic_DNA"/>
</dbReference>
<evidence type="ECO:0000313" key="1">
    <source>
        <dbReference type="EMBL" id="MEC6832981.1"/>
    </source>
</evidence>
<reference evidence="1 2" key="1">
    <citation type="submission" date="2024-01" db="EMBL/GenBank/DDBJ databases">
        <title>Active colonisers of the gastrointestinal tract of Atlantic salmon farmed in a warm water region.</title>
        <authorList>
            <person name="Bowman J.P."/>
        </authorList>
    </citation>
    <scope>NUCLEOTIDE SEQUENCE [LARGE SCALE GENOMIC DNA]</scope>
    <source>
        <strain evidence="1 2">S3MW1</strain>
    </source>
</reference>
<protein>
    <submittedName>
        <fullName evidence="1">Uncharacterized protein</fullName>
    </submittedName>
</protein>